<name>A0ABR3LHF1_9TELE</name>
<organism evidence="1 2">
    <name type="scientific">Cirrhinus molitorella</name>
    <name type="common">mud carp</name>
    <dbReference type="NCBI Taxonomy" id="172907"/>
    <lineage>
        <taxon>Eukaryota</taxon>
        <taxon>Metazoa</taxon>
        <taxon>Chordata</taxon>
        <taxon>Craniata</taxon>
        <taxon>Vertebrata</taxon>
        <taxon>Euteleostomi</taxon>
        <taxon>Actinopterygii</taxon>
        <taxon>Neopterygii</taxon>
        <taxon>Teleostei</taxon>
        <taxon>Ostariophysi</taxon>
        <taxon>Cypriniformes</taxon>
        <taxon>Cyprinidae</taxon>
        <taxon>Labeoninae</taxon>
        <taxon>Labeonini</taxon>
        <taxon>Cirrhinus</taxon>
    </lineage>
</organism>
<gene>
    <name evidence="1" type="ORF">QQF64_020059</name>
</gene>
<evidence type="ECO:0000313" key="1">
    <source>
        <dbReference type="EMBL" id="KAL1252263.1"/>
    </source>
</evidence>
<sequence>MWQDLRHITDFLQRSSTITDNHKELPDKLNEFYVRFDTLNTNQRSVILPAEEAQSSSLIVTLDRDVLRVLSRTNIPKNSCPDNIPGTL</sequence>
<accession>A0ABR3LHF1</accession>
<dbReference type="EMBL" id="JAYMGO010000022">
    <property type="protein sequence ID" value="KAL1252263.1"/>
    <property type="molecule type" value="Genomic_DNA"/>
</dbReference>
<reference evidence="1 2" key="1">
    <citation type="submission" date="2023-09" db="EMBL/GenBank/DDBJ databases">
        <authorList>
            <person name="Wang M."/>
        </authorList>
    </citation>
    <scope>NUCLEOTIDE SEQUENCE [LARGE SCALE GENOMIC DNA]</scope>
    <source>
        <strain evidence="1">GT-2023</strain>
        <tissue evidence="1">Liver</tissue>
    </source>
</reference>
<comment type="caution">
    <text evidence="1">The sequence shown here is derived from an EMBL/GenBank/DDBJ whole genome shotgun (WGS) entry which is preliminary data.</text>
</comment>
<evidence type="ECO:0000313" key="2">
    <source>
        <dbReference type="Proteomes" id="UP001558613"/>
    </source>
</evidence>
<protein>
    <submittedName>
        <fullName evidence="1">Uncharacterized protein</fullName>
    </submittedName>
</protein>
<keyword evidence="2" id="KW-1185">Reference proteome</keyword>
<proteinExistence type="predicted"/>
<dbReference type="Proteomes" id="UP001558613">
    <property type="component" value="Unassembled WGS sequence"/>
</dbReference>